<dbReference type="Gene3D" id="1.10.4100.10">
    <property type="entry name" value="2-methylcitrate dehydratase PrpD"/>
    <property type="match status" value="1"/>
</dbReference>
<dbReference type="InterPro" id="IPR036148">
    <property type="entry name" value="MmgE/PrpD_sf"/>
</dbReference>
<name>A0A839S2Q0_9PSEU</name>
<dbReference type="InterPro" id="IPR045337">
    <property type="entry name" value="MmgE_PrpD_C"/>
</dbReference>
<proteinExistence type="inferred from homology"/>
<organism evidence="5 6">
    <name type="scientific">Prauserella isguenensis</name>
    <dbReference type="NCBI Taxonomy" id="1470180"/>
    <lineage>
        <taxon>Bacteria</taxon>
        <taxon>Bacillati</taxon>
        <taxon>Actinomycetota</taxon>
        <taxon>Actinomycetes</taxon>
        <taxon>Pseudonocardiales</taxon>
        <taxon>Pseudonocardiaceae</taxon>
        <taxon>Prauserella</taxon>
    </lineage>
</organism>
<evidence type="ECO:0000313" key="5">
    <source>
        <dbReference type="EMBL" id="MBB3051584.1"/>
    </source>
</evidence>
<sequence length="480" mass="48899">MDGHTTTSSTDAAVAATAELGAWVSRLDPAAAPAAVVDRLGLVVLDVVGVAAVGARTDDQTALRRAWAVAGGPAPLFGAGETAPVDTAAWLNASAMACLELDEGNKYAKGHPAVHGFPAVLALAAERDATGADTVAALLAAYEVAARFGRATRLRAGVHPHGNWGVAGAAAGCARLLGLGAGACAAAIDAGAGMPVAGHFDSATTGNPVRDAWLGAANASGLAAARMAAAGVARNTGTAALSLGSLLGEFDPGELTAELGTRWDITAGYFKRHASCSFTHPAADAMLALADGRTVADVRVETHALGAGLSRTDWDNRLSAMFSTPFVVAAVALDGAVEPRTYADGRLDDPRLRDLARRVTVVAADDLTARLPGQRATRVTVRYTDGDTRTAEVPNPVGDADHRPFDRDAVIGLLRGLLGDDTVLDRLVAFSTRFAASPRVGEALRGLAHLPATATTESATPESTAADSTVAENTAPKEEE</sequence>
<dbReference type="RefSeq" id="WP_183654039.1">
    <property type="nucleotide sequence ID" value="NZ_JACHWU010000003.1"/>
</dbReference>
<dbReference type="AlphaFoldDB" id="A0A839S2Q0"/>
<feature type="compositionally biased region" description="Low complexity" evidence="2">
    <location>
        <begin position="452"/>
        <end position="466"/>
    </location>
</feature>
<evidence type="ECO:0000313" key="6">
    <source>
        <dbReference type="Proteomes" id="UP000550714"/>
    </source>
</evidence>
<reference evidence="5 6" key="1">
    <citation type="submission" date="2020-08" db="EMBL/GenBank/DDBJ databases">
        <title>Genomic Encyclopedia of Type Strains, Phase III (KMG-III): the genomes of soil and plant-associated and newly described type strains.</title>
        <authorList>
            <person name="Whitman W."/>
        </authorList>
    </citation>
    <scope>NUCLEOTIDE SEQUENCE [LARGE SCALE GENOMIC DNA]</scope>
    <source>
        <strain evidence="5 6">CECT 8577</strain>
    </source>
</reference>
<evidence type="ECO:0000259" key="4">
    <source>
        <dbReference type="Pfam" id="PF19305"/>
    </source>
</evidence>
<dbReference type="Gene3D" id="3.30.1330.120">
    <property type="entry name" value="2-methylcitrate dehydratase PrpD"/>
    <property type="match status" value="1"/>
</dbReference>
<dbReference type="InterPro" id="IPR042183">
    <property type="entry name" value="MmgE/PrpD_sf_1"/>
</dbReference>
<dbReference type="InterPro" id="IPR045336">
    <property type="entry name" value="MmgE_PrpD_N"/>
</dbReference>
<dbReference type="EMBL" id="JACHWU010000003">
    <property type="protein sequence ID" value="MBB3051584.1"/>
    <property type="molecule type" value="Genomic_DNA"/>
</dbReference>
<evidence type="ECO:0000256" key="2">
    <source>
        <dbReference type="SAM" id="MobiDB-lite"/>
    </source>
</evidence>
<feature type="domain" description="MmgE/PrpD N-terminal" evidence="3">
    <location>
        <begin position="19"/>
        <end position="232"/>
    </location>
</feature>
<accession>A0A839S2Q0</accession>
<dbReference type="PANTHER" id="PTHR16943:SF8">
    <property type="entry name" value="2-METHYLCITRATE DEHYDRATASE"/>
    <property type="match status" value="1"/>
</dbReference>
<dbReference type="PANTHER" id="PTHR16943">
    <property type="entry name" value="2-METHYLCITRATE DEHYDRATASE-RELATED"/>
    <property type="match status" value="1"/>
</dbReference>
<dbReference type="GO" id="GO:0016829">
    <property type="term" value="F:lyase activity"/>
    <property type="evidence" value="ECO:0007669"/>
    <property type="project" value="InterPro"/>
</dbReference>
<gene>
    <name evidence="5" type="ORF">FHS23_002613</name>
</gene>
<comment type="caution">
    <text evidence="5">The sequence shown here is derived from an EMBL/GenBank/DDBJ whole genome shotgun (WGS) entry which is preliminary data.</text>
</comment>
<feature type="region of interest" description="Disordered" evidence="2">
    <location>
        <begin position="452"/>
        <end position="480"/>
    </location>
</feature>
<dbReference type="Pfam" id="PF03972">
    <property type="entry name" value="MmgE_PrpD_N"/>
    <property type="match status" value="1"/>
</dbReference>
<dbReference type="InterPro" id="IPR042188">
    <property type="entry name" value="MmgE/PrpD_sf_2"/>
</dbReference>
<dbReference type="Proteomes" id="UP000550714">
    <property type="component" value="Unassembled WGS sequence"/>
</dbReference>
<comment type="similarity">
    <text evidence="1">Belongs to the PrpD family.</text>
</comment>
<dbReference type="SUPFAM" id="SSF103378">
    <property type="entry name" value="2-methylcitrate dehydratase PrpD"/>
    <property type="match status" value="1"/>
</dbReference>
<protein>
    <submittedName>
        <fullName evidence="5">2-methylcitrate dehydratase PrpD</fullName>
    </submittedName>
</protein>
<evidence type="ECO:0000256" key="1">
    <source>
        <dbReference type="ARBA" id="ARBA00006174"/>
    </source>
</evidence>
<evidence type="ECO:0000259" key="3">
    <source>
        <dbReference type="Pfam" id="PF03972"/>
    </source>
</evidence>
<dbReference type="Pfam" id="PF19305">
    <property type="entry name" value="MmgE_PrpD_C"/>
    <property type="match status" value="1"/>
</dbReference>
<dbReference type="InterPro" id="IPR005656">
    <property type="entry name" value="MmgE_PrpD"/>
</dbReference>
<keyword evidence="6" id="KW-1185">Reference proteome</keyword>
<feature type="domain" description="MmgE/PrpD C-terminal" evidence="4">
    <location>
        <begin position="273"/>
        <end position="410"/>
    </location>
</feature>